<dbReference type="EMBL" id="CP080096">
    <property type="protein sequence ID" value="QYD72649.1"/>
    <property type="molecule type" value="Genomic_DNA"/>
</dbReference>
<accession>A0ABX8UUQ1</accession>
<keyword evidence="5" id="KW-1185">Reference proteome</keyword>
<dbReference type="InterPro" id="IPR003680">
    <property type="entry name" value="Flavodoxin_fold"/>
</dbReference>
<gene>
    <name evidence="4" type="ORF">KZJ38_23355</name>
</gene>
<evidence type="ECO:0000313" key="4">
    <source>
        <dbReference type="EMBL" id="QYD72649.1"/>
    </source>
</evidence>
<reference evidence="4 5" key="1">
    <citation type="submission" date="2021-07" db="EMBL/GenBank/DDBJ databases">
        <title>Paraburkholderia edwinii protects Aspergillus sp. from phenazines by acting as a toxin sponge.</title>
        <authorList>
            <person name="Dahlstrom K.M."/>
            <person name="Newman D.K."/>
        </authorList>
    </citation>
    <scope>NUCLEOTIDE SEQUENCE [LARGE SCALE GENOMIC DNA]</scope>
    <source>
        <strain evidence="4 5">Pe01</strain>
    </source>
</reference>
<dbReference type="InterPro" id="IPR029039">
    <property type="entry name" value="Flavoprotein-like_sf"/>
</dbReference>
<organism evidence="4 5">
    <name type="scientific">Paraburkholderia edwinii</name>
    <dbReference type="NCBI Taxonomy" id="2861782"/>
    <lineage>
        <taxon>Bacteria</taxon>
        <taxon>Pseudomonadati</taxon>
        <taxon>Pseudomonadota</taxon>
        <taxon>Betaproteobacteria</taxon>
        <taxon>Burkholderiales</taxon>
        <taxon>Burkholderiaceae</taxon>
        <taxon>Paraburkholderia</taxon>
    </lineage>
</organism>
<feature type="domain" description="Flavodoxin-like fold" evidence="3">
    <location>
        <begin position="4"/>
        <end position="173"/>
    </location>
</feature>
<protein>
    <submittedName>
        <fullName evidence="4">NAD(P)H-dependent oxidoreductase</fullName>
    </submittedName>
</protein>
<evidence type="ECO:0000256" key="2">
    <source>
        <dbReference type="SAM" id="MobiDB-lite"/>
    </source>
</evidence>
<evidence type="ECO:0000256" key="1">
    <source>
        <dbReference type="ARBA" id="ARBA00023002"/>
    </source>
</evidence>
<dbReference type="PANTHER" id="PTHR47307">
    <property type="entry name" value="GLUTATHIONE-REGULATED POTASSIUM-EFFLUX SYSTEM ANCILLARY PROTEIN KEFG"/>
    <property type="match status" value="1"/>
</dbReference>
<dbReference type="Proteomes" id="UP000826462">
    <property type="component" value="Chromosome 2"/>
</dbReference>
<keyword evidence="1" id="KW-0560">Oxidoreductase</keyword>
<proteinExistence type="predicted"/>
<dbReference type="Gene3D" id="3.40.50.360">
    <property type="match status" value="1"/>
</dbReference>
<evidence type="ECO:0000313" key="5">
    <source>
        <dbReference type="Proteomes" id="UP000826462"/>
    </source>
</evidence>
<feature type="region of interest" description="Disordered" evidence="2">
    <location>
        <begin position="187"/>
        <end position="206"/>
    </location>
</feature>
<evidence type="ECO:0000259" key="3">
    <source>
        <dbReference type="Pfam" id="PF02525"/>
    </source>
</evidence>
<dbReference type="Pfam" id="PF02525">
    <property type="entry name" value="Flavodoxin_2"/>
    <property type="match status" value="1"/>
</dbReference>
<dbReference type="InterPro" id="IPR046980">
    <property type="entry name" value="KefG/KefF"/>
</dbReference>
<dbReference type="PANTHER" id="PTHR47307:SF1">
    <property type="entry name" value="GLUTATHIONE-REGULATED POTASSIUM-EFFLUX SYSTEM ANCILLARY PROTEIN KEFG"/>
    <property type="match status" value="1"/>
</dbReference>
<sequence length="213" mass="23643">MSNKTLVILAHPNPGESQVNAAWRTRLEEAALPVTLRDIYQLYPDWTVDVAAEQALLESHERIFLQFPLYWYSVPPLLKKWLDDVLAYGWAYGPRGDRLARKEMGLIVSTGSPESAYQRNGRLGHTLAELLRPMEQTIRFVGARYVPVFTLQGANRVIPADQLSRSADDYVAHVGGLAAGASSATHHRCAAGSSPPRNDLSQGHDFTRVHLDA</sequence>
<dbReference type="RefSeq" id="WP_219802071.1">
    <property type="nucleotide sequence ID" value="NZ_CP080096.1"/>
</dbReference>
<dbReference type="SUPFAM" id="SSF52218">
    <property type="entry name" value="Flavoproteins"/>
    <property type="match status" value="1"/>
</dbReference>
<name>A0ABX8UUQ1_9BURK</name>